<evidence type="ECO:0000256" key="2">
    <source>
        <dbReference type="ARBA" id="ARBA00022777"/>
    </source>
</evidence>
<proteinExistence type="predicted"/>
<evidence type="ECO:0000256" key="3">
    <source>
        <dbReference type="ARBA" id="ARBA00023012"/>
    </source>
</evidence>
<sequence>MTCTPALVVAGRPRYTGGMNARWKEGARELLTNPLSWASYAAWAAVWLTVTGVFGWREMRWWADGLLLLFLVAWLGCMLDEVIGRRAFDVFLAALTAVTVAVLWLVPAGGATPILLILLATQFAHRFAARELTVAMVAINLVFAGIMVFVWDVGPRDAGFSLLGFIGFQMFAVLVMRYAIRAEEMAEDLKSVNARLLATRSLLGETARDQERLRLSRELHDVAGHKVTALKLNLRGLARRLDDEAAAEVGKATDLADELLQDLRSVVKHLRKTEGIELSESLRELARPFPRPKLELDLDEQARVPRADQAEALLRVVQEALTNAARHGPAENLRVRLRREPDRLVLTVEDDGRVGAEIQPGNGLTGMRERLAELDGSLEIGKSEEGGLKLTAALPLELH</sequence>
<feature type="transmembrane region" description="Helical" evidence="4">
    <location>
        <begin position="160"/>
        <end position="180"/>
    </location>
</feature>
<keyword evidence="7" id="KW-1185">Reference proteome</keyword>
<keyword evidence="3" id="KW-0902">Two-component regulatory system</keyword>
<name>A0A3E1K8F3_9GAMM</name>
<accession>A0A3E1K8F3</accession>
<evidence type="ECO:0000313" key="6">
    <source>
        <dbReference type="EMBL" id="RFF30352.1"/>
    </source>
</evidence>
<dbReference type="InterPro" id="IPR050482">
    <property type="entry name" value="Sensor_HK_TwoCompSys"/>
</dbReference>
<feature type="transmembrane region" description="Helical" evidence="4">
    <location>
        <begin position="37"/>
        <end position="54"/>
    </location>
</feature>
<dbReference type="InterPro" id="IPR011712">
    <property type="entry name" value="Sig_transdc_His_kin_sub3_dim/P"/>
</dbReference>
<feature type="domain" description="Histidine kinase/HSP90-like ATPase" evidence="5">
    <location>
        <begin position="308"/>
        <end position="398"/>
    </location>
</feature>
<feature type="transmembrane region" description="Helical" evidence="4">
    <location>
        <begin position="90"/>
        <end position="120"/>
    </location>
</feature>
<dbReference type="InterPro" id="IPR003594">
    <property type="entry name" value="HATPase_dom"/>
</dbReference>
<keyword evidence="1" id="KW-0808">Transferase</keyword>
<evidence type="ECO:0000256" key="4">
    <source>
        <dbReference type="SAM" id="Phobius"/>
    </source>
</evidence>
<keyword evidence="4" id="KW-0472">Membrane</keyword>
<evidence type="ECO:0000256" key="1">
    <source>
        <dbReference type="ARBA" id="ARBA00022679"/>
    </source>
</evidence>
<dbReference type="SMART" id="SM00387">
    <property type="entry name" value="HATPase_c"/>
    <property type="match status" value="1"/>
</dbReference>
<dbReference type="AlphaFoldDB" id="A0A3E1K8F3"/>
<organism evidence="6 7">
    <name type="scientific">Wenzhouxiangella sediminis</name>
    <dbReference type="NCBI Taxonomy" id="1792836"/>
    <lineage>
        <taxon>Bacteria</taxon>
        <taxon>Pseudomonadati</taxon>
        <taxon>Pseudomonadota</taxon>
        <taxon>Gammaproteobacteria</taxon>
        <taxon>Chromatiales</taxon>
        <taxon>Wenzhouxiangellaceae</taxon>
        <taxon>Wenzhouxiangella</taxon>
    </lineage>
</organism>
<dbReference type="SUPFAM" id="SSF55874">
    <property type="entry name" value="ATPase domain of HSP90 chaperone/DNA topoisomerase II/histidine kinase"/>
    <property type="match status" value="1"/>
</dbReference>
<gene>
    <name evidence="6" type="ORF">DZC52_08540</name>
</gene>
<dbReference type="PANTHER" id="PTHR24421:SF59">
    <property type="entry name" value="OXYGEN SENSOR HISTIDINE KINASE NREB"/>
    <property type="match status" value="1"/>
</dbReference>
<dbReference type="GO" id="GO:0016020">
    <property type="term" value="C:membrane"/>
    <property type="evidence" value="ECO:0007669"/>
    <property type="project" value="InterPro"/>
</dbReference>
<dbReference type="GO" id="GO:0046983">
    <property type="term" value="F:protein dimerization activity"/>
    <property type="evidence" value="ECO:0007669"/>
    <property type="project" value="InterPro"/>
</dbReference>
<protein>
    <submittedName>
        <fullName evidence="6">Sensor histidine kinase</fullName>
    </submittedName>
</protein>
<comment type="caution">
    <text evidence="6">The sequence shown here is derived from an EMBL/GenBank/DDBJ whole genome shotgun (WGS) entry which is preliminary data.</text>
</comment>
<dbReference type="Proteomes" id="UP000260351">
    <property type="component" value="Unassembled WGS sequence"/>
</dbReference>
<dbReference type="InterPro" id="IPR036890">
    <property type="entry name" value="HATPase_C_sf"/>
</dbReference>
<reference evidence="6 7" key="1">
    <citation type="submission" date="2018-08" db="EMBL/GenBank/DDBJ databases">
        <title>Wenzhouxiangella salilacus sp. nov., a novel bacterium isolated from a saline lake in Xinjiang Province, China.</title>
        <authorList>
            <person name="Han S."/>
        </authorList>
    </citation>
    <scope>NUCLEOTIDE SEQUENCE [LARGE SCALE GENOMIC DNA]</scope>
    <source>
        <strain evidence="6 7">XDB06</strain>
    </source>
</reference>
<dbReference type="OrthoDB" id="9797605at2"/>
<dbReference type="GO" id="GO:0000155">
    <property type="term" value="F:phosphorelay sensor kinase activity"/>
    <property type="evidence" value="ECO:0007669"/>
    <property type="project" value="InterPro"/>
</dbReference>
<evidence type="ECO:0000259" key="5">
    <source>
        <dbReference type="SMART" id="SM00387"/>
    </source>
</evidence>
<keyword evidence="4" id="KW-0812">Transmembrane</keyword>
<dbReference type="Gene3D" id="3.30.565.10">
    <property type="entry name" value="Histidine kinase-like ATPase, C-terminal domain"/>
    <property type="match status" value="1"/>
</dbReference>
<dbReference type="PANTHER" id="PTHR24421">
    <property type="entry name" value="NITRATE/NITRITE SENSOR PROTEIN NARX-RELATED"/>
    <property type="match status" value="1"/>
</dbReference>
<dbReference type="EMBL" id="QUZK01000036">
    <property type="protein sequence ID" value="RFF30352.1"/>
    <property type="molecule type" value="Genomic_DNA"/>
</dbReference>
<feature type="transmembrane region" description="Helical" evidence="4">
    <location>
        <begin position="66"/>
        <end position="84"/>
    </location>
</feature>
<dbReference type="Gene3D" id="1.20.5.1930">
    <property type="match status" value="1"/>
</dbReference>
<keyword evidence="4" id="KW-1133">Transmembrane helix</keyword>
<dbReference type="Pfam" id="PF07730">
    <property type="entry name" value="HisKA_3"/>
    <property type="match status" value="1"/>
</dbReference>
<feature type="transmembrane region" description="Helical" evidence="4">
    <location>
        <begin position="132"/>
        <end position="154"/>
    </location>
</feature>
<dbReference type="Pfam" id="PF02518">
    <property type="entry name" value="HATPase_c"/>
    <property type="match status" value="1"/>
</dbReference>
<evidence type="ECO:0000313" key="7">
    <source>
        <dbReference type="Proteomes" id="UP000260351"/>
    </source>
</evidence>
<keyword evidence="2 6" id="KW-0418">Kinase</keyword>
<dbReference type="CDD" id="cd16917">
    <property type="entry name" value="HATPase_UhpB-NarQ-NarX-like"/>
    <property type="match status" value="1"/>
</dbReference>